<comment type="caution">
    <text evidence="3">The sequence shown here is derived from an EMBL/GenBank/DDBJ whole genome shotgun (WGS) entry which is preliminary data.</text>
</comment>
<keyword evidence="2" id="KW-1133">Transmembrane helix</keyword>
<feature type="transmembrane region" description="Helical" evidence="2">
    <location>
        <begin position="132"/>
        <end position="155"/>
    </location>
</feature>
<dbReference type="Proteomes" id="UP001501153">
    <property type="component" value="Unassembled WGS sequence"/>
</dbReference>
<feature type="compositionally biased region" description="Low complexity" evidence="1">
    <location>
        <begin position="1"/>
        <end position="10"/>
    </location>
</feature>
<dbReference type="EMBL" id="BAABGZ010000059">
    <property type="protein sequence ID" value="GAA4361364.1"/>
    <property type="molecule type" value="Genomic_DNA"/>
</dbReference>
<reference evidence="4" key="1">
    <citation type="journal article" date="2019" name="Int. J. Syst. Evol. Microbiol.">
        <title>The Global Catalogue of Microorganisms (GCM) 10K type strain sequencing project: providing services to taxonomists for standard genome sequencing and annotation.</title>
        <authorList>
            <consortium name="The Broad Institute Genomics Platform"/>
            <consortium name="The Broad Institute Genome Sequencing Center for Infectious Disease"/>
            <person name="Wu L."/>
            <person name="Ma J."/>
        </authorList>
    </citation>
    <scope>NUCLEOTIDE SEQUENCE [LARGE SCALE GENOMIC DNA]</scope>
    <source>
        <strain evidence="4">JCM 17923</strain>
    </source>
</reference>
<evidence type="ECO:0000256" key="2">
    <source>
        <dbReference type="SAM" id="Phobius"/>
    </source>
</evidence>
<sequence>MSSKRSISSSPHKQGRGPGHPTNGWAIKPKAVIIYPFFMNNELIGELLQGLTDDVASVKKSLAEQTAPVDYRPTLEKLATIVLALQQAAAKPAPAPVGPAPVGVSKELEQQLRQAVAEEVRRHHPDRPLSQAVRYGVWVFVGVLALLFLSWWGWWNAAAVRDQRERSAWLWRETMQTNPTYTASVTARWRQDSVKFQEETIRLEERERLLLEAQRKRAEAVVLEKEATAKKAKE</sequence>
<evidence type="ECO:0000256" key="1">
    <source>
        <dbReference type="SAM" id="MobiDB-lite"/>
    </source>
</evidence>
<organism evidence="3 4">
    <name type="scientific">Hymenobacter saemangeumensis</name>
    <dbReference type="NCBI Taxonomy" id="1084522"/>
    <lineage>
        <taxon>Bacteria</taxon>
        <taxon>Pseudomonadati</taxon>
        <taxon>Bacteroidota</taxon>
        <taxon>Cytophagia</taxon>
        <taxon>Cytophagales</taxon>
        <taxon>Hymenobacteraceae</taxon>
        <taxon>Hymenobacter</taxon>
    </lineage>
</organism>
<evidence type="ECO:0000313" key="4">
    <source>
        <dbReference type="Proteomes" id="UP001501153"/>
    </source>
</evidence>
<protein>
    <submittedName>
        <fullName evidence="3">Uncharacterized protein</fullName>
    </submittedName>
</protein>
<name>A0ABP8IKJ5_9BACT</name>
<gene>
    <name evidence="3" type="ORF">GCM10023185_28410</name>
</gene>
<proteinExistence type="predicted"/>
<keyword evidence="4" id="KW-1185">Reference proteome</keyword>
<keyword evidence="2" id="KW-0812">Transmembrane</keyword>
<accession>A0ABP8IKJ5</accession>
<keyword evidence="2" id="KW-0472">Membrane</keyword>
<feature type="region of interest" description="Disordered" evidence="1">
    <location>
        <begin position="1"/>
        <end position="23"/>
    </location>
</feature>
<evidence type="ECO:0000313" key="3">
    <source>
        <dbReference type="EMBL" id="GAA4361364.1"/>
    </source>
</evidence>